<dbReference type="PANTHER" id="PTHR43337">
    <property type="entry name" value="XANTHINE/URACIL PERMEASE C887.17-RELATED"/>
    <property type="match status" value="1"/>
</dbReference>
<evidence type="ECO:0000256" key="6">
    <source>
        <dbReference type="ARBA" id="ARBA00023136"/>
    </source>
</evidence>
<keyword evidence="3" id="KW-0813">Transport</keyword>
<dbReference type="EMBL" id="PHNF01000001">
    <property type="protein sequence ID" value="PPE06818.1"/>
    <property type="molecule type" value="Genomic_DNA"/>
</dbReference>
<feature type="transmembrane region" description="Helical" evidence="7">
    <location>
        <begin position="230"/>
        <end position="249"/>
    </location>
</feature>
<evidence type="ECO:0000256" key="3">
    <source>
        <dbReference type="ARBA" id="ARBA00022448"/>
    </source>
</evidence>
<dbReference type="RefSeq" id="WP_104207975.1">
    <property type="nucleotide sequence ID" value="NZ_PHNF01000001.1"/>
</dbReference>
<comment type="similarity">
    <text evidence="2">Belongs to the nucleobase:cation symporter-2 (NCS2) (TC 2.A.40) family. Azg-like subfamily.</text>
</comment>
<feature type="transmembrane region" description="Helical" evidence="7">
    <location>
        <begin position="84"/>
        <end position="104"/>
    </location>
</feature>
<evidence type="ECO:0000256" key="5">
    <source>
        <dbReference type="ARBA" id="ARBA00022989"/>
    </source>
</evidence>
<dbReference type="GO" id="GO:0005886">
    <property type="term" value="C:plasma membrane"/>
    <property type="evidence" value="ECO:0007669"/>
    <property type="project" value="TreeGrafter"/>
</dbReference>
<evidence type="ECO:0000256" key="1">
    <source>
        <dbReference type="ARBA" id="ARBA00004127"/>
    </source>
</evidence>
<keyword evidence="5 7" id="KW-1133">Transmembrane helix</keyword>
<sequence>MNNSLDQEIEFEVKSKAQKEETKISNNPIARFFKFNDLQTTFKKEIIGGVSTFLAMVYILSVEPNILKSSPSIIEGKSNMNFDGIFLATALVVFLATMTQALWSRAPIALAPSMGLNAMFTYNVAGAGLGFEGAMLCVMLSSAFFTLIAITPVRRIIVGCMPESLKLIIGVGVGFFIAYVGFNSMGFFKVEGGLPVAEMGHILTYYPAMIIGLIVLIGSIILYKKGNIAPIAIMMLCGLVLSVILGSTLKSEAFEKSFGSANIKNLKWDFIALFNGFGSNIKNAYNQMGNNEIWSNPTFYLSIVILAMLNFFDATATITTIAKQVEVINNKEYKIPNSALILDAASGVVGGGIGTSHVASFIESAVGVSQGAKSGFANIITALLFLIAIPLYPIFKMVPSCVTGAAAAFIGVLMINSIREIEWEKPEFALAGVFGILFMITTFNIANGVAFAFIFYTVGLISTGRTKEVSITVWVLDVAFIIYFIGLAFIQIN</sequence>
<evidence type="ECO:0000256" key="7">
    <source>
        <dbReference type="SAM" id="Phobius"/>
    </source>
</evidence>
<organism evidence="8 9">
    <name type="scientific">Mesoplasma corruscae</name>
    <dbReference type="NCBI Taxonomy" id="216874"/>
    <lineage>
        <taxon>Bacteria</taxon>
        <taxon>Bacillati</taxon>
        <taxon>Mycoplasmatota</taxon>
        <taxon>Mollicutes</taxon>
        <taxon>Entomoplasmatales</taxon>
        <taxon>Entomoplasmataceae</taxon>
        <taxon>Mesoplasma</taxon>
    </lineage>
</organism>
<comment type="caution">
    <text evidence="8">The sequence shown here is derived from an EMBL/GenBank/DDBJ whole genome shotgun (WGS) entry which is preliminary data.</text>
</comment>
<dbReference type="OrthoDB" id="9808458at2"/>
<dbReference type="Pfam" id="PF00860">
    <property type="entry name" value="Xan_ur_permease"/>
    <property type="match status" value="1"/>
</dbReference>
<feature type="transmembrane region" description="Helical" evidence="7">
    <location>
        <begin position="401"/>
        <end position="418"/>
    </location>
</feature>
<protein>
    <submittedName>
        <fullName evidence="8">Xanthine/uracil permease</fullName>
    </submittedName>
</protein>
<evidence type="ECO:0000256" key="4">
    <source>
        <dbReference type="ARBA" id="ARBA00022692"/>
    </source>
</evidence>
<feature type="transmembrane region" description="Helical" evidence="7">
    <location>
        <begin position="340"/>
        <end position="362"/>
    </location>
</feature>
<name>A0A2S5RHR2_9MOLU</name>
<proteinExistence type="inferred from homology"/>
<feature type="transmembrane region" description="Helical" evidence="7">
    <location>
        <begin position="374"/>
        <end position="394"/>
    </location>
</feature>
<feature type="transmembrane region" description="Helical" evidence="7">
    <location>
        <begin position="165"/>
        <end position="182"/>
    </location>
</feature>
<feature type="transmembrane region" description="Helical" evidence="7">
    <location>
        <begin position="46"/>
        <end position="63"/>
    </location>
</feature>
<dbReference type="InterPro" id="IPR006043">
    <property type="entry name" value="NCS2"/>
</dbReference>
<accession>A0A2S5RHR2</accession>
<feature type="transmembrane region" description="Helical" evidence="7">
    <location>
        <begin position="299"/>
        <end position="319"/>
    </location>
</feature>
<gene>
    <name evidence="8" type="primary">pbuG</name>
    <name evidence="8" type="ORF">MCORR_v1c04490</name>
</gene>
<feature type="transmembrane region" description="Helical" evidence="7">
    <location>
        <begin position="471"/>
        <end position="492"/>
    </location>
</feature>
<dbReference type="InterPro" id="IPR045018">
    <property type="entry name" value="Azg-like"/>
</dbReference>
<evidence type="ECO:0000313" key="8">
    <source>
        <dbReference type="EMBL" id="PPE06818.1"/>
    </source>
</evidence>
<dbReference type="AlphaFoldDB" id="A0A2S5RHR2"/>
<keyword evidence="6 7" id="KW-0472">Membrane</keyword>
<evidence type="ECO:0000313" key="9">
    <source>
        <dbReference type="Proteomes" id="UP000239785"/>
    </source>
</evidence>
<reference evidence="8 9" key="1">
    <citation type="submission" date="2017-11" db="EMBL/GenBank/DDBJ databases">
        <title>Genome sequence of Mesoplasma corruscae ELCA-2 (ATCC 49579).</title>
        <authorList>
            <person name="Lo W.-S."/>
            <person name="Kuo C.-H."/>
        </authorList>
    </citation>
    <scope>NUCLEOTIDE SEQUENCE [LARGE SCALE GENOMIC DNA]</scope>
    <source>
        <strain evidence="8 9">ELCA-2</strain>
    </source>
</reference>
<keyword evidence="4 7" id="KW-0812">Transmembrane</keyword>
<dbReference type="Proteomes" id="UP000239785">
    <property type="component" value="Unassembled WGS sequence"/>
</dbReference>
<dbReference type="GO" id="GO:0012505">
    <property type="term" value="C:endomembrane system"/>
    <property type="evidence" value="ECO:0007669"/>
    <property type="project" value="UniProtKB-SubCell"/>
</dbReference>
<feature type="transmembrane region" description="Helical" evidence="7">
    <location>
        <begin position="202"/>
        <end position="223"/>
    </location>
</feature>
<comment type="subcellular location">
    <subcellularLocation>
        <location evidence="1">Endomembrane system</location>
        <topology evidence="1">Multi-pass membrane protein</topology>
    </subcellularLocation>
</comment>
<feature type="transmembrane region" description="Helical" evidence="7">
    <location>
        <begin position="124"/>
        <end position="153"/>
    </location>
</feature>
<feature type="transmembrane region" description="Helical" evidence="7">
    <location>
        <begin position="430"/>
        <end position="459"/>
    </location>
</feature>
<dbReference type="PANTHER" id="PTHR43337:SF1">
    <property type="entry name" value="XANTHINE_URACIL PERMEASE C887.17-RELATED"/>
    <property type="match status" value="1"/>
</dbReference>
<dbReference type="GO" id="GO:0005345">
    <property type="term" value="F:purine nucleobase transmembrane transporter activity"/>
    <property type="evidence" value="ECO:0007669"/>
    <property type="project" value="TreeGrafter"/>
</dbReference>
<evidence type="ECO:0000256" key="2">
    <source>
        <dbReference type="ARBA" id="ARBA00005697"/>
    </source>
</evidence>
<keyword evidence="9" id="KW-1185">Reference proteome</keyword>